<dbReference type="Proteomes" id="UP000016743">
    <property type="component" value="Chromosome"/>
</dbReference>
<feature type="transmembrane region" description="Helical" evidence="1">
    <location>
        <begin position="32"/>
        <end position="65"/>
    </location>
</feature>
<dbReference type="AlphaFoldDB" id="U3P6G7"/>
<dbReference type="PATRIC" id="fig|1389489.3.peg.892"/>
<dbReference type="RefSeq" id="WP_021754501.1">
    <property type="nucleotide sequence ID" value="NC_022438.1"/>
</dbReference>
<feature type="transmembrane region" description="Helical" evidence="1">
    <location>
        <begin position="77"/>
        <end position="96"/>
    </location>
</feature>
<keyword evidence="1" id="KW-1133">Transmembrane helix</keyword>
<dbReference type="EMBL" id="CP006734">
    <property type="protein sequence ID" value="AGW41059.1"/>
    <property type="molecule type" value="Genomic_DNA"/>
</dbReference>
<proteinExistence type="predicted"/>
<evidence type="ECO:0000313" key="2">
    <source>
        <dbReference type="EMBL" id="AGW41059.1"/>
    </source>
</evidence>
<sequence length="399" mass="41833">MVRKTRLIAIILACVTGAAIAAPFLVSSLDGAYFGFGALVICWFFVAPVSLLGTVVSAALASVGALRAAECAARTRVAILAGWAVAFMTVLVGFAMTGGGPSPPICALAVATVLAPVFIAMCAVGVAGAMHRGPEVSAKTRSRRLVVSLLGSSLAGALLVLLGVQFARVAEYRADLDAVKYYGVPETERAREAKQNRASACLAVPDAFAALDRLDQLAGGGLFPEPQVEGIARATAQGRAALSGFDHTDCQLEADRLSAALEKQGIPAAEFHWLDLLSGERAFRAAGLADDEPEPRELSFFEVTSESAATMRARAAEAPSRLRAVTDDSNDARDLFFSVYDVVFDVLEGPGKDLAAAAPESAEQVIRTFSVEGTFAAERLRELSIELEAYTNYAQSIGA</sequence>
<evidence type="ECO:0000313" key="3">
    <source>
        <dbReference type="Proteomes" id="UP000016743"/>
    </source>
</evidence>
<dbReference type="HOGENOM" id="CLU_690367_0_0_11"/>
<dbReference type="KEGG" id="lxy:O159_09230"/>
<evidence type="ECO:0000256" key="1">
    <source>
        <dbReference type="SAM" id="Phobius"/>
    </source>
</evidence>
<reference evidence="2 3" key="1">
    <citation type="journal article" date="2013" name="Genome Announc.">
        <title>Complete Genome Sequence of Leifsonia xyli subsp. cynodontis Strain DSM46306, a Gram-Positive Bacterial Pathogen of Grasses.</title>
        <authorList>
            <person name="Monteiro-Vitorello C.B."/>
            <person name="Zerillo M.M."/>
            <person name="Van Sluys M.A."/>
            <person name="Camargo L.E."/>
            <person name="Kitajima J.P."/>
        </authorList>
    </citation>
    <scope>NUCLEOTIDE SEQUENCE [LARGE SCALE GENOMIC DNA]</scope>
    <source>
        <strain evidence="2 3">DSM 46306</strain>
    </source>
</reference>
<name>U3P6G7_LEIXC</name>
<protein>
    <submittedName>
        <fullName evidence="2">Uncharacterized protein</fullName>
    </submittedName>
</protein>
<accession>U3P6G7</accession>
<keyword evidence="1" id="KW-0472">Membrane</keyword>
<feature type="transmembrane region" description="Helical" evidence="1">
    <location>
        <begin position="7"/>
        <end position="26"/>
    </location>
</feature>
<organism evidence="2 3">
    <name type="scientific">Leifsonia xyli subsp. cynodontis DSM 46306</name>
    <dbReference type="NCBI Taxonomy" id="1389489"/>
    <lineage>
        <taxon>Bacteria</taxon>
        <taxon>Bacillati</taxon>
        <taxon>Actinomycetota</taxon>
        <taxon>Actinomycetes</taxon>
        <taxon>Micrococcales</taxon>
        <taxon>Microbacteriaceae</taxon>
        <taxon>Leifsonia</taxon>
    </lineage>
</organism>
<keyword evidence="3" id="KW-1185">Reference proteome</keyword>
<feature type="transmembrane region" description="Helical" evidence="1">
    <location>
        <begin position="102"/>
        <end position="124"/>
    </location>
</feature>
<feature type="transmembrane region" description="Helical" evidence="1">
    <location>
        <begin position="145"/>
        <end position="167"/>
    </location>
</feature>
<gene>
    <name evidence="2" type="ORF">O159_09230</name>
</gene>
<keyword evidence="1" id="KW-0812">Transmembrane</keyword>